<sequence length="98" mass="11252">EGAMELFREMKAKGRVPNIFTFNTVIQSLSKAGMFKEALDLVDEMMRERRECWPDAVTYALLVRHCCKQGEIEQACRIVSIAACSQCCHRQHACDPNW</sequence>
<evidence type="ECO:0008006" key="7">
    <source>
        <dbReference type="Google" id="ProtNLM"/>
    </source>
</evidence>
<feature type="repeat" description="PPR" evidence="3">
    <location>
        <begin position="18"/>
        <end position="52"/>
    </location>
</feature>
<gene>
    <name evidence="5" type="ORF">SELMODRAFT_75930</name>
    <name evidence="4" type="ORF">SELMODRAFT_82862</name>
</gene>
<keyword evidence="6" id="KW-1185">Reference proteome</keyword>
<dbReference type="KEGG" id="smo:SELMODRAFT_75930"/>
<evidence type="ECO:0000313" key="6">
    <source>
        <dbReference type="Proteomes" id="UP000001514"/>
    </source>
</evidence>
<reference evidence="5 6" key="1">
    <citation type="journal article" date="2011" name="Science">
        <title>The Selaginella genome identifies genetic changes associated with the evolution of vascular plants.</title>
        <authorList>
            <person name="Banks J.A."/>
            <person name="Nishiyama T."/>
            <person name="Hasebe M."/>
            <person name="Bowman J.L."/>
            <person name="Gribskov M."/>
            <person name="dePamphilis C."/>
            <person name="Albert V.A."/>
            <person name="Aono N."/>
            <person name="Aoyama T."/>
            <person name="Ambrose B.A."/>
            <person name="Ashton N.W."/>
            <person name="Axtell M.J."/>
            <person name="Barker E."/>
            <person name="Barker M.S."/>
            <person name="Bennetzen J.L."/>
            <person name="Bonawitz N.D."/>
            <person name="Chapple C."/>
            <person name="Cheng C."/>
            <person name="Correa L.G."/>
            <person name="Dacre M."/>
            <person name="DeBarry J."/>
            <person name="Dreyer I."/>
            <person name="Elias M."/>
            <person name="Engstrom E.M."/>
            <person name="Estelle M."/>
            <person name="Feng L."/>
            <person name="Finet C."/>
            <person name="Floyd S.K."/>
            <person name="Frommer W.B."/>
            <person name="Fujita T."/>
            <person name="Gramzow L."/>
            <person name="Gutensohn M."/>
            <person name="Harholt J."/>
            <person name="Hattori M."/>
            <person name="Heyl A."/>
            <person name="Hirai T."/>
            <person name="Hiwatashi Y."/>
            <person name="Ishikawa M."/>
            <person name="Iwata M."/>
            <person name="Karol K.G."/>
            <person name="Koehler B."/>
            <person name="Kolukisaoglu U."/>
            <person name="Kubo M."/>
            <person name="Kurata T."/>
            <person name="Lalonde S."/>
            <person name="Li K."/>
            <person name="Li Y."/>
            <person name="Litt A."/>
            <person name="Lyons E."/>
            <person name="Manning G."/>
            <person name="Maruyama T."/>
            <person name="Michael T.P."/>
            <person name="Mikami K."/>
            <person name="Miyazaki S."/>
            <person name="Morinaga S."/>
            <person name="Murata T."/>
            <person name="Mueller-Roeber B."/>
            <person name="Nelson D.R."/>
            <person name="Obara M."/>
            <person name="Oguri Y."/>
            <person name="Olmstead R.G."/>
            <person name="Onodera N."/>
            <person name="Petersen B.L."/>
            <person name="Pils B."/>
            <person name="Prigge M."/>
            <person name="Rensing S.A."/>
            <person name="Riano-Pachon D.M."/>
            <person name="Roberts A.W."/>
            <person name="Sato Y."/>
            <person name="Scheller H.V."/>
            <person name="Schulz B."/>
            <person name="Schulz C."/>
            <person name="Shakirov E.V."/>
            <person name="Shibagaki N."/>
            <person name="Shinohara N."/>
            <person name="Shippen D.E."/>
            <person name="Soerensen I."/>
            <person name="Sotooka R."/>
            <person name="Sugimoto N."/>
            <person name="Sugita M."/>
            <person name="Sumikawa N."/>
            <person name="Tanurdzic M."/>
            <person name="Theissen G."/>
            <person name="Ulvskov P."/>
            <person name="Wakazuki S."/>
            <person name="Weng J.K."/>
            <person name="Willats W.W."/>
            <person name="Wipf D."/>
            <person name="Wolf P.G."/>
            <person name="Yang L."/>
            <person name="Zimmer A.D."/>
            <person name="Zhu Q."/>
            <person name="Mitros T."/>
            <person name="Hellsten U."/>
            <person name="Loque D."/>
            <person name="Otillar R."/>
            <person name="Salamov A."/>
            <person name="Schmutz J."/>
            <person name="Shapiro H."/>
            <person name="Lindquist E."/>
            <person name="Lucas S."/>
            <person name="Rokhsar D."/>
            <person name="Grigoriev I.V."/>
        </authorList>
    </citation>
    <scope>NUCLEOTIDE SEQUENCE [LARGE SCALE GENOMIC DNA]</scope>
</reference>
<dbReference type="OMA" id="CCHRQHA"/>
<dbReference type="Pfam" id="PF01535">
    <property type="entry name" value="PPR"/>
    <property type="match status" value="1"/>
</dbReference>
<protein>
    <recommendedName>
        <fullName evidence="7">Pentacotripeptide-repeat region of PRORP domain-containing protein</fullName>
    </recommendedName>
</protein>
<dbReference type="EMBL" id="GL377570">
    <property type="protein sequence ID" value="EFJ33668.1"/>
    <property type="molecule type" value="Genomic_DNA"/>
</dbReference>
<evidence type="ECO:0000256" key="1">
    <source>
        <dbReference type="ARBA" id="ARBA00007626"/>
    </source>
</evidence>
<organism evidence="6">
    <name type="scientific">Selaginella moellendorffii</name>
    <name type="common">Spikemoss</name>
    <dbReference type="NCBI Taxonomy" id="88036"/>
    <lineage>
        <taxon>Eukaryota</taxon>
        <taxon>Viridiplantae</taxon>
        <taxon>Streptophyta</taxon>
        <taxon>Embryophyta</taxon>
        <taxon>Tracheophyta</taxon>
        <taxon>Lycopodiopsida</taxon>
        <taxon>Selaginellales</taxon>
        <taxon>Selaginellaceae</taxon>
        <taxon>Selaginella</taxon>
    </lineage>
</organism>
<name>D8QSY9_SELML</name>
<dbReference type="Gene3D" id="1.25.40.10">
    <property type="entry name" value="Tetratricopeptide repeat domain"/>
    <property type="match status" value="1"/>
</dbReference>
<dbReference type="NCBIfam" id="TIGR00756">
    <property type="entry name" value="PPR"/>
    <property type="match status" value="2"/>
</dbReference>
<dbReference type="InParanoid" id="D8QSY9"/>
<dbReference type="Gramene" id="EFJ33668">
    <property type="protein sequence ID" value="EFJ33668"/>
    <property type="gene ID" value="SELMODRAFT_82862"/>
</dbReference>
<evidence type="ECO:0000256" key="3">
    <source>
        <dbReference type="PROSITE-ProRule" id="PRU00708"/>
    </source>
</evidence>
<evidence type="ECO:0000256" key="2">
    <source>
        <dbReference type="ARBA" id="ARBA00022737"/>
    </source>
</evidence>
<evidence type="ECO:0000313" key="4">
    <source>
        <dbReference type="EMBL" id="EFJ33668.1"/>
    </source>
</evidence>
<dbReference type="AlphaFoldDB" id="D8QSY9"/>
<dbReference type="InterPro" id="IPR002885">
    <property type="entry name" value="PPR_rpt"/>
</dbReference>
<dbReference type="eggNOG" id="KOG4197">
    <property type="taxonomic scope" value="Eukaryota"/>
</dbReference>
<dbReference type="Gramene" id="EFJ37021">
    <property type="protein sequence ID" value="EFJ37021"/>
    <property type="gene ID" value="SELMODRAFT_75930"/>
</dbReference>
<dbReference type="InterPro" id="IPR011990">
    <property type="entry name" value="TPR-like_helical_dom_sf"/>
</dbReference>
<dbReference type="KEGG" id="smo:SELMODRAFT_82862"/>
<dbReference type="Pfam" id="PF13041">
    <property type="entry name" value="PPR_2"/>
    <property type="match status" value="1"/>
</dbReference>
<comment type="similarity">
    <text evidence="1">Belongs to the PPR family. P subfamily.</text>
</comment>
<proteinExistence type="inferred from homology"/>
<dbReference type="EMBL" id="GL377566">
    <property type="protein sequence ID" value="EFJ37021.1"/>
    <property type="molecule type" value="Genomic_DNA"/>
</dbReference>
<dbReference type="HOGENOM" id="CLU_2339756_0_0_1"/>
<dbReference type="Proteomes" id="UP000001514">
    <property type="component" value="Unassembled WGS sequence"/>
</dbReference>
<dbReference type="PANTHER" id="PTHR47447:SF24">
    <property type="entry name" value="PENTATRICOPEPTIDE REPEAT-CONTAINING PROTEIN"/>
    <property type="match status" value="1"/>
</dbReference>
<evidence type="ECO:0000313" key="5">
    <source>
        <dbReference type="EMBL" id="EFJ37021.1"/>
    </source>
</evidence>
<accession>D8QSY9</accession>
<dbReference type="PANTHER" id="PTHR47447">
    <property type="entry name" value="OS03G0856100 PROTEIN"/>
    <property type="match status" value="1"/>
</dbReference>
<dbReference type="PROSITE" id="PS51375">
    <property type="entry name" value="PPR"/>
    <property type="match status" value="1"/>
</dbReference>
<feature type="non-terminal residue" evidence="5">
    <location>
        <position position="1"/>
    </location>
</feature>
<keyword evidence="2" id="KW-0677">Repeat</keyword>